<sequence length="265" mass="29607">ALDKIEQQLLALDFGYKIPSDNEKLFSIALSKGLGLAATIVGNKGQKKNEKEIFKNLNESFIDFLADKDEEKFKKAVVETMERAYKELPESIRKQYFALEPFIVKMVPTYKAHSKEDVNFLVQLGQIEEKSKNLNTRSGNDKNDKKLEAAASSASTLSTALDTAYKKYYNGDRSPANAETFIRESREAIKTARPELETHRGWGRVLANVGLAIAGIGVLYGIALIANTIHTKGKHTFFYKTDSESKIEEVEKAIDAFEAKTKQTG</sequence>
<evidence type="ECO:0000256" key="1">
    <source>
        <dbReference type="SAM" id="Phobius"/>
    </source>
</evidence>
<proteinExistence type="predicted"/>
<protein>
    <submittedName>
        <fullName evidence="2">Uncharacterized protein</fullName>
    </submittedName>
</protein>
<comment type="caution">
    <text evidence="2">The sequence shown here is derived from an EMBL/GenBank/DDBJ whole genome shotgun (WGS) entry which is preliminary data.</text>
</comment>
<dbReference type="AlphaFoldDB" id="X0Z4Q5"/>
<accession>X0Z4Q5</accession>
<keyword evidence="1" id="KW-1133">Transmembrane helix</keyword>
<dbReference type="EMBL" id="BART01009190">
    <property type="protein sequence ID" value="GAG64375.1"/>
    <property type="molecule type" value="Genomic_DNA"/>
</dbReference>
<name>X0Z4Q5_9ZZZZ</name>
<gene>
    <name evidence="2" type="ORF">S01H4_20436</name>
</gene>
<keyword evidence="1" id="KW-0812">Transmembrane</keyword>
<keyword evidence="1" id="KW-0472">Membrane</keyword>
<organism evidence="2">
    <name type="scientific">marine sediment metagenome</name>
    <dbReference type="NCBI Taxonomy" id="412755"/>
    <lineage>
        <taxon>unclassified sequences</taxon>
        <taxon>metagenomes</taxon>
        <taxon>ecological metagenomes</taxon>
    </lineage>
</organism>
<reference evidence="2" key="1">
    <citation type="journal article" date="2014" name="Front. Microbiol.">
        <title>High frequency of phylogenetically diverse reductive dehalogenase-homologous genes in deep subseafloor sedimentary metagenomes.</title>
        <authorList>
            <person name="Kawai M."/>
            <person name="Futagami T."/>
            <person name="Toyoda A."/>
            <person name="Takaki Y."/>
            <person name="Nishi S."/>
            <person name="Hori S."/>
            <person name="Arai W."/>
            <person name="Tsubouchi T."/>
            <person name="Morono Y."/>
            <person name="Uchiyama I."/>
            <person name="Ito T."/>
            <person name="Fujiyama A."/>
            <person name="Inagaki F."/>
            <person name="Takami H."/>
        </authorList>
    </citation>
    <scope>NUCLEOTIDE SEQUENCE</scope>
    <source>
        <strain evidence="2">Expedition CK06-06</strain>
    </source>
</reference>
<evidence type="ECO:0000313" key="2">
    <source>
        <dbReference type="EMBL" id="GAG64375.1"/>
    </source>
</evidence>
<feature type="non-terminal residue" evidence="2">
    <location>
        <position position="1"/>
    </location>
</feature>
<feature type="transmembrane region" description="Helical" evidence="1">
    <location>
        <begin position="205"/>
        <end position="226"/>
    </location>
</feature>